<feature type="transmembrane region" description="Helical" evidence="1">
    <location>
        <begin position="39"/>
        <end position="62"/>
    </location>
</feature>
<evidence type="ECO:0000313" key="3">
    <source>
        <dbReference type="Proteomes" id="UP000259273"/>
    </source>
</evidence>
<dbReference type="EMBL" id="DMND01000208">
    <property type="protein sequence ID" value="HAN29067.1"/>
    <property type="molecule type" value="Genomic_DNA"/>
</dbReference>
<dbReference type="PANTHER" id="PTHR34351">
    <property type="entry name" value="SLR1927 PROTEIN-RELATED"/>
    <property type="match status" value="1"/>
</dbReference>
<sequence length="330" mass="36442">MADNRQANGEGNGLRRHFGRWLARRIPPARSVTLDQRRIFIFPSLPGLFFAVLLLLILLTAINYQNNMAYAVAFLLATLFVISTLHTYANLAGLTLHALSASPAFPGQRSQFRVRVQRAGKATHYALRLSWPQGSDSVVSLVDRDSCEVTLYVPVGARGWFNPGRLLLESRYPLGLLRCWTWLDLDLQALVYPRPLITSAPPGVASERPEGTAVETAGSDDFHGFRSYRQGDALRQVHWKGVARGHPPQSKVYGSYASHSAWLDWEAFADASGEHRLSYLCYWVLALERRGEDYGLRLPGVEIAPASGEAHQSRVLAALAVHQLAGGGGK</sequence>
<organism evidence="2 3">
    <name type="scientific">Haliea salexigens</name>
    <dbReference type="NCBI Taxonomy" id="287487"/>
    <lineage>
        <taxon>Bacteria</taxon>
        <taxon>Pseudomonadati</taxon>
        <taxon>Pseudomonadota</taxon>
        <taxon>Gammaproteobacteria</taxon>
        <taxon>Cellvibrionales</taxon>
        <taxon>Halieaceae</taxon>
        <taxon>Haliea</taxon>
    </lineage>
</organism>
<feature type="transmembrane region" description="Helical" evidence="1">
    <location>
        <begin position="68"/>
        <end position="89"/>
    </location>
</feature>
<dbReference type="Proteomes" id="UP000259273">
    <property type="component" value="Unassembled WGS sequence"/>
</dbReference>
<keyword evidence="1" id="KW-1133">Transmembrane helix</keyword>
<name>A0A3C1KQX3_9GAMM</name>
<protein>
    <submittedName>
        <fullName evidence="2">DUF58 domain-containing protein</fullName>
    </submittedName>
</protein>
<dbReference type="STRING" id="1121937.GCA_000423125_01460"/>
<comment type="caution">
    <text evidence="2">The sequence shown here is derived from an EMBL/GenBank/DDBJ whole genome shotgun (WGS) entry which is preliminary data.</text>
</comment>
<keyword evidence="1" id="KW-0812">Transmembrane</keyword>
<proteinExistence type="predicted"/>
<reference evidence="2 3" key="1">
    <citation type="journal article" date="2018" name="Nat. Biotechnol.">
        <title>A standardized bacterial taxonomy based on genome phylogeny substantially revises the tree of life.</title>
        <authorList>
            <person name="Parks D.H."/>
            <person name="Chuvochina M."/>
            <person name="Waite D.W."/>
            <person name="Rinke C."/>
            <person name="Skarshewski A."/>
            <person name="Chaumeil P.A."/>
            <person name="Hugenholtz P."/>
        </authorList>
    </citation>
    <scope>NUCLEOTIDE SEQUENCE [LARGE SCALE GENOMIC DNA]</scope>
    <source>
        <strain evidence="2">UBA9158</strain>
    </source>
</reference>
<gene>
    <name evidence="2" type="ORF">DCP75_15370</name>
</gene>
<dbReference type="PANTHER" id="PTHR34351:SF1">
    <property type="entry name" value="SLR1927 PROTEIN"/>
    <property type="match status" value="1"/>
</dbReference>
<accession>A0A3C1KQX3</accession>
<evidence type="ECO:0000256" key="1">
    <source>
        <dbReference type="SAM" id="Phobius"/>
    </source>
</evidence>
<dbReference type="AlphaFoldDB" id="A0A3C1KQX3"/>
<keyword evidence="1" id="KW-0472">Membrane</keyword>
<evidence type="ECO:0000313" key="2">
    <source>
        <dbReference type="EMBL" id="HAN29067.1"/>
    </source>
</evidence>